<dbReference type="RefSeq" id="XP_002784390.1">
    <property type="nucleotide sequence ID" value="XM_002784344.1"/>
</dbReference>
<dbReference type="EMBL" id="GG673069">
    <property type="protein sequence ID" value="EER16186.1"/>
    <property type="molecule type" value="Genomic_DNA"/>
</dbReference>
<accession>C5KHX4</accession>
<protein>
    <submittedName>
        <fullName evidence="1">Uncharacterized protein</fullName>
    </submittedName>
</protein>
<organism evidence="2">
    <name type="scientific">Perkinsus marinus (strain ATCC 50983 / TXsc)</name>
    <dbReference type="NCBI Taxonomy" id="423536"/>
    <lineage>
        <taxon>Eukaryota</taxon>
        <taxon>Sar</taxon>
        <taxon>Alveolata</taxon>
        <taxon>Perkinsozoa</taxon>
        <taxon>Perkinsea</taxon>
        <taxon>Perkinsida</taxon>
        <taxon>Perkinsidae</taxon>
        <taxon>Perkinsus</taxon>
    </lineage>
</organism>
<name>C5KHX4_PERM5</name>
<dbReference type="Proteomes" id="UP000007800">
    <property type="component" value="Unassembled WGS sequence"/>
</dbReference>
<gene>
    <name evidence="1" type="ORF">Pmar_PMAR003649</name>
</gene>
<reference evidence="1 2" key="1">
    <citation type="submission" date="2008-07" db="EMBL/GenBank/DDBJ databases">
        <authorList>
            <person name="El-Sayed N."/>
            <person name="Caler E."/>
            <person name="Inman J."/>
            <person name="Amedeo P."/>
            <person name="Hass B."/>
            <person name="Wortman J."/>
        </authorList>
    </citation>
    <scope>NUCLEOTIDE SEQUENCE [LARGE SCALE GENOMIC DNA]</scope>
    <source>
        <strain evidence="2">ATCC 50983 / TXsc</strain>
    </source>
</reference>
<dbReference type="InParanoid" id="C5KHX4"/>
<keyword evidence="2" id="KW-1185">Reference proteome</keyword>
<dbReference type="AlphaFoldDB" id="C5KHX4"/>
<proteinExistence type="predicted"/>
<evidence type="ECO:0000313" key="1">
    <source>
        <dbReference type="EMBL" id="EER16186.1"/>
    </source>
</evidence>
<sequence>MLPLKNCYIVCTGPNGVKETESNGDTAAGERTYASSDYNHGYYNHSHWQYGSPYHKQNKWRSWRNWYPRRSPTTTMDGLTLKKNGMVVQRLQQR</sequence>
<evidence type="ECO:0000313" key="2">
    <source>
        <dbReference type="Proteomes" id="UP000007800"/>
    </source>
</evidence>
<dbReference type="GeneID" id="9061324"/>
<feature type="non-terminal residue" evidence="1">
    <location>
        <position position="94"/>
    </location>
</feature>